<organism evidence="4 5">
    <name type="scientific">Cryobacterium cheniae</name>
    <dbReference type="NCBI Taxonomy" id="1259262"/>
    <lineage>
        <taxon>Bacteria</taxon>
        <taxon>Bacillati</taxon>
        <taxon>Actinomycetota</taxon>
        <taxon>Actinomycetes</taxon>
        <taxon>Micrococcales</taxon>
        <taxon>Microbacteriaceae</taxon>
        <taxon>Cryobacterium</taxon>
    </lineage>
</organism>
<dbReference type="OrthoDB" id="8445630at2"/>
<feature type="transmembrane region" description="Helical" evidence="1">
    <location>
        <begin position="620"/>
        <end position="637"/>
    </location>
</feature>
<feature type="transmembrane region" description="Helical" evidence="1">
    <location>
        <begin position="786"/>
        <end position="818"/>
    </location>
</feature>
<dbReference type="Gene3D" id="1.10.1200.10">
    <property type="entry name" value="ACP-like"/>
    <property type="match status" value="1"/>
</dbReference>
<evidence type="ECO:0000313" key="5">
    <source>
        <dbReference type="Proteomes" id="UP000298433"/>
    </source>
</evidence>
<feature type="transmembrane region" description="Helical" evidence="1">
    <location>
        <begin position="824"/>
        <end position="842"/>
    </location>
</feature>
<comment type="caution">
    <text evidence="4">The sequence shown here is derived from an EMBL/GenBank/DDBJ whole genome shotgun (WGS) entry which is preliminary data.</text>
</comment>
<dbReference type="InterPro" id="IPR036736">
    <property type="entry name" value="ACP-like_sf"/>
</dbReference>
<dbReference type="InterPro" id="IPR050237">
    <property type="entry name" value="ATP-dep_AMP-bd_enzyme"/>
</dbReference>
<dbReference type="InterPro" id="IPR042099">
    <property type="entry name" value="ANL_N_sf"/>
</dbReference>
<dbReference type="Proteomes" id="UP000298433">
    <property type="component" value="Unassembled WGS sequence"/>
</dbReference>
<feature type="transmembrane region" description="Helical" evidence="1">
    <location>
        <begin position="758"/>
        <end position="774"/>
    </location>
</feature>
<protein>
    <submittedName>
        <fullName evidence="4">AMP-dependent synthetase</fullName>
    </submittedName>
</protein>
<dbReference type="SUPFAM" id="SSF47336">
    <property type="entry name" value="ACP-like"/>
    <property type="match status" value="1"/>
</dbReference>
<feature type="domain" description="Acyltransferase 3" evidence="3">
    <location>
        <begin position="598"/>
        <end position="865"/>
    </location>
</feature>
<feature type="transmembrane region" description="Helical" evidence="1">
    <location>
        <begin position="729"/>
        <end position="746"/>
    </location>
</feature>
<keyword evidence="1" id="KW-0812">Transmembrane</keyword>
<name>A0A4R8XUF5_9MICO</name>
<evidence type="ECO:0000259" key="3">
    <source>
        <dbReference type="Pfam" id="PF01757"/>
    </source>
</evidence>
<dbReference type="InterPro" id="IPR002656">
    <property type="entry name" value="Acyl_transf_3_dom"/>
</dbReference>
<accession>A0A4R8XUF5</accession>
<dbReference type="Pfam" id="PF01757">
    <property type="entry name" value="Acyl_transf_3"/>
    <property type="match status" value="1"/>
</dbReference>
<feature type="transmembrane region" description="Helical" evidence="1">
    <location>
        <begin position="649"/>
        <end position="674"/>
    </location>
</feature>
<keyword evidence="1" id="KW-1133">Transmembrane helix</keyword>
<dbReference type="SUPFAM" id="SSF56801">
    <property type="entry name" value="Acetyl-CoA synthetase-like"/>
    <property type="match status" value="1"/>
</dbReference>
<feature type="domain" description="AMP-dependent synthetase/ligase" evidence="2">
    <location>
        <begin position="165"/>
        <end position="373"/>
    </location>
</feature>
<evidence type="ECO:0000256" key="1">
    <source>
        <dbReference type="SAM" id="Phobius"/>
    </source>
</evidence>
<dbReference type="PANTHER" id="PTHR43767:SF10">
    <property type="entry name" value="SURFACTIN SYNTHASE SUBUNIT 1"/>
    <property type="match status" value="1"/>
</dbReference>
<keyword evidence="1" id="KW-0472">Membrane</keyword>
<dbReference type="PANTHER" id="PTHR43767">
    <property type="entry name" value="LONG-CHAIN-FATTY-ACID--COA LIGASE"/>
    <property type="match status" value="1"/>
</dbReference>
<dbReference type="GO" id="GO:0016747">
    <property type="term" value="F:acyltransferase activity, transferring groups other than amino-acyl groups"/>
    <property type="evidence" value="ECO:0007669"/>
    <property type="project" value="InterPro"/>
</dbReference>
<dbReference type="InterPro" id="IPR000873">
    <property type="entry name" value="AMP-dep_synth/lig_dom"/>
</dbReference>
<dbReference type="AlphaFoldDB" id="A0A4R8XUF5"/>
<sequence>MPQIYGGRDPEPEIAVRTEKTNDASFPAKPCAVDPVTSNQRDPAAGFEALRLLAGDPSATALVTANGSISYAELDELIRDRRKMLGSGRRLVMVSCANALEPLVTYLAALAAGHPVLLVAGDGDEPSQERNRNGLLERYDPDVVLTPVGNEWRLDERREGSRHSLHPELALLLSTSGSTGSPKLVRLSRENVCSNARSIADYLALTPQDRAATTLPMHYCYGLSVVNSHLISGASLLLTERSVVDPEFWNEFEEAEATSFAGVPYTFDLLDSTGFAGREHASLRYVTQAGGRLGPDRVRGYARLGQERGFDFVVMYGQTEATARMAYLPPELAETRPESIGIPIPGGQFRIDDADEDSVGNLVYTGPNVMMGYAESPAELAAGSTVGDLRTGDLARRHDDGLFEIVGRSSRFVKIYGLRIDLDRVERILADDGVEVRVVNLEERLVVFVRQRWALGLVAPIAAKALGLPGHIVRAHLVEEFPLTSSGKPDTASLLRQAALLERKVLLVDRSETVTAENIRALYATLLDRPDAVEDDSFVALHGDSLSYVEVSVRLEQMLGTLPRDWPATSARELASHGTAPVGGRPRRTLARMETSVVLRAVAIVLVTGTHANLFHMQGGAHLLLGILGFNLARFQFAEVPPSMRLRKLLRSAVQIFVPAVLWVGGVALVGGMYEPATVFMLHNLLGGGDRWTVQWQYWFLESVVWTILGLALVFCVPQLDRLERRYPFVFAASFVAGALLLRLLLTGGVEAGPTERYSLPVVLWLIALGWLIARSTDARRRVLSSVVVVLTVSGFFGDPGREAITIAGLLLLLWIPAVPLPRILVPVLSVAASASLFVYLVHWQVFPLFRGDFPLLATLASVTVGILAWQGYSALSGWWTAHPAAWVRTRLSDVFATTTSAGRDRRGDC</sequence>
<feature type="transmembrane region" description="Helical" evidence="1">
    <location>
        <begin position="696"/>
        <end position="717"/>
    </location>
</feature>
<feature type="transmembrane region" description="Helical" evidence="1">
    <location>
        <begin position="854"/>
        <end position="873"/>
    </location>
</feature>
<reference evidence="4 5" key="1">
    <citation type="submission" date="2019-03" db="EMBL/GenBank/DDBJ databases">
        <title>Genomics of glacier-inhabiting Cryobacterium strains.</title>
        <authorList>
            <person name="Liu Q."/>
            <person name="Xin Y.-H."/>
        </authorList>
    </citation>
    <scope>NUCLEOTIDE SEQUENCE [LARGE SCALE GENOMIC DNA]</scope>
    <source>
        <strain evidence="4 5">TMT2-48-2</strain>
    </source>
</reference>
<gene>
    <name evidence="4" type="ORF">E3T23_03200</name>
</gene>
<keyword evidence="5" id="KW-1185">Reference proteome</keyword>
<dbReference type="Pfam" id="PF00501">
    <property type="entry name" value="AMP-binding"/>
    <property type="match status" value="1"/>
</dbReference>
<evidence type="ECO:0000259" key="2">
    <source>
        <dbReference type="Pfam" id="PF00501"/>
    </source>
</evidence>
<evidence type="ECO:0000313" key="4">
    <source>
        <dbReference type="EMBL" id="TFC83092.1"/>
    </source>
</evidence>
<dbReference type="Gene3D" id="3.40.50.12780">
    <property type="entry name" value="N-terminal domain of ligase-like"/>
    <property type="match status" value="1"/>
</dbReference>
<proteinExistence type="predicted"/>
<dbReference type="EMBL" id="SOGN01000018">
    <property type="protein sequence ID" value="TFC83092.1"/>
    <property type="molecule type" value="Genomic_DNA"/>
</dbReference>